<evidence type="ECO:0000256" key="1">
    <source>
        <dbReference type="ARBA" id="ARBA00004173"/>
    </source>
</evidence>
<dbReference type="InterPro" id="IPR009068">
    <property type="entry name" value="uS15_NS1_RNA-bd_sf"/>
</dbReference>
<keyword evidence="6 9" id="KW-0687">Ribonucleoprotein</keyword>
<dbReference type="InterPro" id="IPR052137">
    <property type="entry name" value="uS15_ribosomal"/>
</dbReference>
<evidence type="ECO:0000256" key="5">
    <source>
        <dbReference type="ARBA" id="ARBA00023128"/>
    </source>
</evidence>
<keyword evidence="3" id="KW-0809">Transit peptide</keyword>
<protein>
    <recommendedName>
        <fullName evidence="7">Small ribosomal subunit protein uS15m</fullName>
    </recommendedName>
    <alternativeName>
        <fullName evidence="8">28S ribosomal protein S15, mitochondrial</fullName>
    </alternativeName>
</protein>
<dbReference type="SUPFAM" id="SSF47060">
    <property type="entry name" value="S15/NS1 RNA-binding domain"/>
    <property type="match status" value="1"/>
</dbReference>
<dbReference type="GO" id="GO:0005763">
    <property type="term" value="C:mitochondrial small ribosomal subunit"/>
    <property type="evidence" value="ECO:0007669"/>
    <property type="project" value="TreeGrafter"/>
</dbReference>
<reference evidence="10" key="2">
    <citation type="submission" date="2022-10" db="EMBL/GenBank/DDBJ databases">
        <authorList>
            <consortium name="ENA_rothamsted_submissions"/>
            <consortium name="culmorum"/>
            <person name="King R."/>
        </authorList>
    </citation>
    <scope>NUCLEOTIDE SEQUENCE</scope>
</reference>
<evidence type="ECO:0000256" key="7">
    <source>
        <dbReference type="ARBA" id="ARBA00035249"/>
    </source>
</evidence>
<dbReference type="EMBL" id="OU896717">
    <property type="protein sequence ID" value="CAH1118449.1"/>
    <property type="molecule type" value="Genomic_DNA"/>
</dbReference>
<evidence type="ECO:0000256" key="3">
    <source>
        <dbReference type="ARBA" id="ARBA00022946"/>
    </source>
</evidence>
<dbReference type="AlphaFoldDB" id="A0A9P0DAC9"/>
<comment type="similarity">
    <text evidence="2 9">Belongs to the universal ribosomal protein uS15 family.</text>
</comment>
<reference evidence="10" key="1">
    <citation type="submission" date="2022-01" db="EMBL/GenBank/DDBJ databases">
        <authorList>
            <person name="King R."/>
        </authorList>
    </citation>
    <scope>NUCLEOTIDE SEQUENCE</scope>
</reference>
<evidence type="ECO:0000313" key="10">
    <source>
        <dbReference type="EMBL" id="CAH1118449.1"/>
    </source>
</evidence>
<dbReference type="GO" id="GO:0032543">
    <property type="term" value="P:mitochondrial translation"/>
    <property type="evidence" value="ECO:0007669"/>
    <property type="project" value="TreeGrafter"/>
</dbReference>
<dbReference type="InterPro" id="IPR000589">
    <property type="entry name" value="Ribosomal_uS15"/>
</dbReference>
<dbReference type="SMART" id="SM01387">
    <property type="entry name" value="Ribosomal_S15"/>
    <property type="match status" value="1"/>
</dbReference>
<evidence type="ECO:0000256" key="2">
    <source>
        <dbReference type="ARBA" id="ARBA00008434"/>
    </source>
</evidence>
<gene>
    <name evidence="10" type="ORF">PHAECO_LOCUS2783</name>
</gene>
<dbReference type="OrthoDB" id="441444at2759"/>
<dbReference type="PANTHER" id="PTHR46685">
    <property type="entry name" value="28S RIBOSOMAL PROTEIN S15, MITOCHONDRIAL"/>
    <property type="match status" value="1"/>
</dbReference>
<evidence type="ECO:0000256" key="9">
    <source>
        <dbReference type="RuleBase" id="RU003919"/>
    </source>
</evidence>
<dbReference type="PANTHER" id="PTHR46685:SF1">
    <property type="entry name" value="SMALL RIBOSOMAL SUBUNIT PROTEIN US15M"/>
    <property type="match status" value="1"/>
</dbReference>
<organism evidence="10 11">
    <name type="scientific">Phaedon cochleariae</name>
    <name type="common">Mustard beetle</name>
    <dbReference type="NCBI Taxonomy" id="80249"/>
    <lineage>
        <taxon>Eukaryota</taxon>
        <taxon>Metazoa</taxon>
        <taxon>Ecdysozoa</taxon>
        <taxon>Arthropoda</taxon>
        <taxon>Hexapoda</taxon>
        <taxon>Insecta</taxon>
        <taxon>Pterygota</taxon>
        <taxon>Neoptera</taxon>
        <taxon>Endopterygota</taxon>
        <taxon>Coleoptera</taxon>
        <taxon>Polyphaga</taxon>
        <taxon>Cucujiformia</taxon>
        <taxon>Chrysomeloidea</taxon>
        <taxon>Chrysomelidae</taxon>
        <taxon>Chrysomelinae</taxon>
        <taxon>Chrysomelini</taxon>
        <taxon>Phaedon</taxon>
    </lineage>
</organism>
<dbReference type="Gene3D" id="1.10.287.10">
    <property type="entry name" value="S15/NS1, RNA-binding"/>
    <property type="match status" value="1"/>
</dbReference>
<keyword evidence="5" id="KW-0496">Mitochondrion</keyword>
<keyword evidence="4 9" id="KW-0689">Ribosomal protein</keyword>
<dbReference type="GO" id="GO:0003723">
    <property type="term" value="F:RNA binding"/>
    <property type="evidence" value="ECO:0007669"/>
    <property type="project" value="TreeGrafter"/>
</dbReference>
<name>A0A9P0DAC9_PHACE</name>
<dbReference type="Pfam" id="PF00312">
    <property type="entry name" value="Ribosomal_S15"/>
    <property type="match status" value="1"/>
</dbReference>
<evidence type="ECO:0000256" key="8">
    <source>
        <dbReference type="ARBA" id="ARBA00035528"/>
    </source>
</evidence>
<dbReference type="GO" id="GO:0003735">
    <property type="term" value="F:structural constituent of ribosome"/>
    <property type="evidence" value="ECO:0007669"/>
    <property type="project" value="InterPro"/>
</dbReference>
<comment type="subcellular location">
    <subcellularLocation>
        <location evidence="1">Mitochondrion</location>
    </subcellularLocation>
</comment>
<proteinExistence type="inferred from homology"/>
<keyword evidence="11" id="KW-1185">Reference proteome</keyword>
<evidence type="ECO:0000256" key="6">
    <source>
        <dbReference type="ARBA" id="ARBA00023274"/>
    </source>
</evidence>
<dbReference type="Proteomes" id="UP001153737">
    <property type="component" value="Chromosome 11"/>
</dbReference>
<accession>A0A9P0DAC9</accession>
<sequence>MNNYRFILKEIEKLTLNKTFVRNYAFKSDLKIKWVRPEVIPSYKPGKSGDLGGVPPIEKQQFMLDFKNSKELQTANENVKKLFTLEFAPKKFTNRIYFSSLIEQVKRHDYDVGSIEVKMAKWTGVIRAFQDIMERFPTNRRLKVKLKELIDKRKKHLKYLRRWDYKKFEWLLATLNLEYKPHPPKYHSITRKESLQKLTDKYCEDIVQSRLKQYHSQLEIEQIAFLEEKIRTLAFIRDEEKHCGVQHTVTEEEIDEIRKQLDELKQKRDCIA</sequence>
<evidence type="ECO:0000313" key="11">
    <source>
        <dbReference type="Proteomes" id="UP001153737"/>
    </source>
</evidence>
<evidence type="ECO:0000256" key="4">
    <source>
        <dbReference type="ARBA" id="ARBA00022980"/>
    </source>
</evidence>